<organism evidence="1 2">
    <name type="scientific">Caminibacter mediatlanticus TB-2</name>
    <dbReference type="NCBI Taxonomy" id="391592"/>
    <lineage>
        <taxon>Bacteria</taxon>
        <taxon>Pseudomonadati</taxon>
        <taxon>Campylobacterota</taxon>
        <taxon>Epsilonproteobacteria</taxon>
        <taxon>Nautiliales</taxon>
        <taxon>Nautiliaceae</taxon>
        <taxon>Caminibacter</taxon>
    </lineage>
</organism>
<accession>A0AAI9AG14</accession>
<gene>
    <name evidence="1" type="ORF">CMTB2_05582</name>
</gene>
<evidence type="ECO:0000313" key="1">
    <source>
        <dbReference type="EMBL" id="EDM22951.1"/>
    </source>
</evidence>
<dbReference type="RefSeq" id="WP_007475652.1">
    <property type="nucleotide sequence ID" value="NZ_ABCJ01000015.1"/>
</dbReference>
<comment type="caution">
    <text evidence="1">The sequence shown here is derived from an EMBL/GenBank/DDBJ whole genome shotgun (WGS) entry which is preliminary data.</text>
</comment>
<reference evidence="1 2" key="1">
    <citation type="journal article" date="2011" name="Stand. Genomic Sci.">
        <title>Draft genome sequence of Caminibacter mediatlanticus strain TB-2, an epsilonproteobacterium isolated from a deep-sea hydrothermal vent.</title>
        <authorList>
            <person name="Giovannelli D."/>
            <person name="Ferriera S."/>
            <person name="Johnson J."/>
            <person name="Kravitz S."/>
            <person name="Perez-Rodriguez I."/>
            <person name="Ricci J."/>
            <person name="O'Brien C."/>
            <person name="Voordeckers J.W."/>
            <person name="Bini E."/>
            <person name="Vetriani C."/>
        </authorList>
    </citation>
    <scope>NUCLEOTIDE SEQUENCE [LARGE SCALE GENOMIC DNA]</scope>
    <source>
        <strain evidence="1 2">TB-2</strain>
    </source>
</reference>
<dbReference type="Proteomes" id="UP000003288">
    <property type="component" value="Unassembled WGS sequence"/>
</dbReference>
<dbReference type="EMBL" id="ABCJ01000015">
    <property type="protein sequence ID" value="EDM22951.1"/>
    <property type="molecule type" value="Genomic_DNA"/>
</dbReference>
<name>A0AAI9AG14_9BACT</name>
<proteinExistence type="predicted"/>
<dbReference type="AlphaFoldDB" id="A0AAI9AG14"/>
<protein>
    <submittedName>
        <fullName evidence="1">Uncharacterized protein</fullName>
    </submittedName>
</protein>
<sequence length="82" mass="9924">MGRISQKKSKIINFFKKGYSIEEIARISNLDEFYVLNVIKTYIKRKIKANELSNVELRISIRNKLKKEIFEKMREKYGFYKI</sequence>
<evidence type="ECO:0000313" key="2">
    <source>
        <dbReference type="Proteomes" id="UP000003288"/>
    </source>
</evidence>